<dbReference type="GO" id="GO:0046952">
    <property type="term" value="P:ketone body catabolic process"/>
    <property type="evidence" value="ECO:0007669"/>
    <property type="project" value="InterPro"/>
</dbReference>
<evidence type="ECO:0000313" key="5">
    <source>
        <dbReference type="EMBL" id="SQI35179.1"/>
    </source>
</evidence>
<accession>A0A2X4U977</accession>
<dbReference type="InterPro" id="IPR004165">
    <property type="entry name" value="CoA_trans_fam_I"/>
</dbReference>
<evidence type="ECO:0000256" key="4">
    <source>
        <dbReference type="PIRSR" id="PIRSR000858-1"/>
    </source>
</evidence>
<dbReference type="Pfam" id="PF01144">
    <property type="entry name" value="CoA_trans"/>
    <property type="match status" value="1"/>
</dbReference>
<keyword evidence="2 3" id="KW-0808">Transferase</keyword>
<name>A0A2X4U977_9GAMM</name>
<dbReference type="OrthoDB" id="9805230at2"/>
<dbReference type="KEGG" id="lri:NCTC12151_00386"/>
<dbReference type="PIRSF" id="PIRSF000858">
    <property type="entry name" value="SCOT-t"/>
    <property type="match status" value="1"/>
</dbReference>
<dbReference type="InterPro" id="IPR037171">
    <property type="entry name" value="NagB/RpiA_transferase-like"/>
</dbReference>
<dbReference type="InterPro" id="IPR014388">
    <property type="entry name" value="3-oxoacid_CoA-transferase"/>
</dbReference>
<comment type="function">
    <text evidence="3">CoA transferase having broad substrate specificity for short-chain acyl-CoA thioesters with the activity decreasing when the length of the carboxylic acid chain exceeds four carbons.</text>
</comment>
<proteinExistence type="inferred from homology"/>
<dbReference type="Gene3D" id="3.40.1080.10">
    <property type="entry name" value="Glutaconate Coenzyme A-transferase"/>
    <property type="match status" value="2"/>
</dbReference>
<dbReference type="EMBL" id="LS483470">
    <property type="protein sequence ID" value="SQI35179.1"/>
    <property type="molecule type" value="Genomic_DNA"/>
</dbReference>
<organism evidence="5 6">
    <name type="scientific">Leminorella richardii</name>
    <dbReference type="NCBI Taxonomy" id="158841"/>
    <lineage>
        <taxon>Bacteria</taxon>
        <taxon>Pseudomonadati</taxon>
        <taxon>Pseudomonadota</taxon>
        <taxon>Gammaproteobacteria</taxon>
        <taxon>Enterobacterales</taxon>
        <taxon>Budviciaceae</taxon>
        <taxon>Leminorella</taxon>
    </lineage>
</organism>
<gene>
    <name evidence="5" type="primary">atoD_2</name>
    <name evidence="5" type="ORF">NCTC12151_00386</name>
</gene>
<dbReference type="SMART" id="SM00882">
    <property type="entry name" value="CoA_trans"/>
    <property type="match status" value="1"/>
</dbReference>
<dbReference type="PANTHER" id="PTHR43293">
    <property type="entry name" value="ACETATE COA-TRANSFERASE YDIF"/>
    <property type="match status" value="1"/>
</dbReference>
<dbReference type="EC" id="2.8.3.8" evidence="3"/>
<protein>
    <recommendedName>
        <fullName evidence="3">Acetate CoA-transferase YdiF</fullName>
        <ecNumber evidence="3">2.8.3.8</ecNumber>
    </recommendedName>
</protein>
<dbReference type="AlphaFoldDB" id="A0A2X4U977"/>
<evidence type="ECO:0000313" key="6">
    <source>
        <dbReference type="Proteomes" id="UP000249005"/>
    </source>
</evidence>
<evidence type="ECO:0000256" key="1">
    <source>
        <dbReference type="ARBA" id="ARBA00007154"/>
    </source>
</evidence>
<dbReference type="Proteomes" id="UP000249005">
    <property type="component" value="Chromosome 1"/>
</dbReference>
<evidence type="ECO:0000256" key="3">
    <source>
        <dbReference type="PIRNR" id="PIRNR000858"/>
    </source>
</evidence>
<evidence type="ECO:0000256" key="2">
    <source>
        <dbReference type="ARBA" id="ARBA00022679"/>
    </source>
</evidence>
<dbReference type="GO" id="GO:0008775">
    <property type="term" value="F:acetate CoA-transferase activity"/>
    <property type="evidence" value="ECO:0007669"/>
    <property type="project" value="UniProtKB-EC"/>
</dbReference>
<comment type="similarity">
    <text evidence="1 3">Belongs to the 3-oxoacid CoA-transferase family.</text>
</comment>
<keyword evidence="6" id="KW-1185">Reference proteome</keyword>
<feature type="active site" description="5-glutamyl coenzyme A thioester intermediate" evidence="4">
    <location>
        <position position="327"/>
    </location>
</feature>
<comment type="catalytic activity">
    <reaction evidence="3">
        <text>an acyl-CoA + acetate = a carboxylate + acetyl-CoA</text>
        <dbReference type="Rhea" id="RHEA:13381"/>
        <dbReference type="ChEBI" id="CHEBI:29067"/>
        <dbReference type="ChEBI" id="CHEBI:30089"/>
        <dbReference type="ChEBI" id="CHEBI:57288"/>
        <dbReference type="ChEBI" id="CHEBI:58342"/>
        <dbReference type="EC" id="2.8.3.8"/>
    </reaction>
</comment>
<dbReference type="RefSeq" id="WP_111739052.1">
    <property type="nucleotide sequence ID" value="NZ_LR698987.1"/>
</dbReference>
<dbReference type="SUPFAM" id="SSF100950">
    <property type="entry name" value="NagB/RpiA/CoA transferase-like"/>
    <property type="match status" value="2"/>
</dbReference>
<reference evidence="5 6" key="1">
    <citation type="submission" date="2018-06" db="EMBL/GenBank/DDBJ databases">
        <authorList>
            <consortium name="Pathogen Informatics"/>
            <person name="Doyle S."/>
        </authorList>
    </citation>
    <scope>NUCLEOTIDE SEQUENCE [LARGE SCALE GENOMIC DNA]</scope>
    <source>
        <strain evidence="5 6">NCTC12151</strain>
    </source>
</reference>
<sequence>MKNKVITAQQAAELIKDGATVCTIGMTLIGAAESVLKALEKRFLETGSPCDLTYIHSAGQSNRDRGNQHFVHHGMVKRIIGSHWGLAPKWMERIASNSVEAFCLPQGQIVHLYAAMAAGQPGYLSKVGLGTFIDPRQEGGQMNDKTRALPHLVEVVTMRDEEYLFYPAIPLDAVIIRGTTADTDGNLTCEEEAMKLEVIQAVLAAKRFGGKVIAQVKNLAQKGTLHPKQVVVPGNFIDAVIVCDNPIEDHRQTSSWYYDPAYCGELVSPTGEVDRLPLSIRKAIGRRACQFLYPECVINLGTGIPNDVIGTIIHEEGATNDVTITVESGIYGGVQAGGIDFGIGKNLTAMIGHQEQMLYYNGAGVDITYMGAGEMDASGHINATKMGDLCTGAGGFIDITQNARHVVFCSTFTAKGLEVEFRDGKVNIVREGSVKKLVKDINQISYNGEIARSKGQKMHLVTERAVFELTAQGPMLIEIAPGIDLEKDVLQQMEFQPLIAEPLGQMDSSLFNEESFGLVQALAQASHQ</sequence>
<dbReference type="PANTHER" id="PTHR43293:SF1">
    <property type="entry name" value="ACETATE COA-TRANSFERASE YDIF"/>
    <property type="match status" value="1"/>
</dbReference>